<dbReference type="InterPro" id="IPR012001">
    <property type="entry name" value="Thiamin_PyroP_enz_TPP-bd_dom"/>
</dbReference>
<evidence type="ECO:0000256" key="1">
    <source>
        <dbReference type="ARBA" id="ARBA00004974"/>
    </source>
</evidence>
<sequence>MISVSQAIVECLEREGVQVVFGYPGAAICPFYDALSQSDIRHILVRTEQNAGHAANGYARMTGKPGVCVVTSGPGATNLITGISTAYMDSIPLVIITGQVSSELLGRDVFQEVDITGAVEPFIKHSYLVKDPSQIGRIFKEAFYIAGTGRPGPVLIDIPVDVQKELIDFSYPKDVSIRSYKPSTKGHVGQIRKAAEVIRKAKRPLICAGGGVFGAKATDELLSFSKKTRLPIVHTMMGIGAVPPDYPLDYGMIGMHGVKPANYAIGHADVLILVGSRVGDRSVPNPDSISSKKTVIHIDIDPAEIGKNVEATIPVVGDVKLILKQLGNEMQEADFGRWIDDLNEVRVTAECDLSDRINAVNPKLFVHKLSEKAAQNSVLVADVGQNQIWAANGFAIKDGRFLTSGGMGTMGYSLPAAMGAKLASPDREVIAICGDGSFQMSFMELATLCQHQIPVKIIVMCNNRLGMVRELQAKQYENNLAAVFLDGSPDFVKLAEAYRIPAMRIDSDGEIDEAIDALLNAEGQFLLEVTVDPLESTL</sequence>
<dbReference type="GO" id="GO:0000287">
    <property type="term" value="F:magnesium ion binding"/>
    <property type="evidence" value="ECO:0007669"/>
    <property type="project" value="UniProtKB-UniRule"/>
</dbReference>
<evidence type="ECO:0000256" key="3">
    <source>
        <dbReference type="ARBA" id="ARBA00007812"/>
    </source>
</evidence>
<evidence type="ECO:0000313" key="13">
    <source>
        <dbReference type="EMBL" id="MBC8560339.1"/>
    </source>
</evidence>
<dbReference type="GO" id="GO:0003984">
    <property type="term" value="F:acetolactate synthase activity"/>
    <property type="evidence" value="ECO:0007669"/>
    <property type="project" value="UniProtKB-EC"/>
</dbReference>
<keyword evidence="9 13" id="KW-0808">Transferase</keyword>
<dbReference type="Gene3D" id="3.40.50.1220">
    <property type="entry name" value="TPP-binding domain"/>
    <property type="match status" value="1"/>
</dbReference>
<comment type="cofactor">
    <cofactor evidence="9">
        <name>thiamine diphosphate</name>
        <dbReference type="ChEBI" id="CHEBI:58937"/>
    </cofactor>
    <text evidence="9">Binds 1 thiamine pyrophosphate per subunit.</text>
</comment>
<dbReference type="GO" id="GO:0009099">
    <property type="term" value="P:L-valine biosynthetic process"/>
    <property type="evidence" value="ECO:0007669"/>
    <property type="project" value="TreeGrafter"/>
</dbReference>
<comment type="catalytic activity">
    <reaction evidence="8 9">
        <text>2 pyruvate + H(+) = (2S)-2-acetolactate + CO2</text>
        <dbReference type="Rhea" id="RHEA:25249"/>
        <dbReference type="ChEBI" id="CHEBI:15361"/>
        <dbReference type="ChEBI" id="CHEBI:15378"/>
        <dbReference type="ChEBI" id="CHEBI:16526"/>
        <dbReference type="ChEBI" id="CHEBI:58476"/>
        <dbReference type="EC" id="2.2.1.6"/>
    </reaction>
</comment>
<evidence type="ECO:0000256" key="7">
    <source>
        <dbReference type="ARBA" id="ARBA00023304"/>
    </source>
</evidence>
<feature type="domain" description="Thiamine pyrophosphate enzyme central" evidence="10">
    <location>
        <begin position="191"/>
        <end position="326"/>
    </location>
</feature>
<dbReference type="InterPro" id="IPR029035">
    <property type="entry name" value="DHS-like_NAD/FAD-binding_dom"/>
</dbReference>
<evidence type="ECO:0000256" key="2">
    <source>
        <dbReference type="ARBA" id="ARBA00005025"/>
    </source>
</evidence>
<dbReference type="PROSITE" id="PS00187">
    <property type="entry name" value="TPP_ENZYMES"/>
    <property type="match status" value="1"/>
</dbReference>
<dbReference type="AlphaFoldDB" id="A0A926I7V8"/>
<evidence type="ECO:0000256" key="5">
    <source>
        <dbReference type="ARBA" id="ARBA00022605"/>
    </source>
</evidence>
<gene>
    <name evidence="13" type="primary">ilvB</name>
    <name evidence="13" type="ORF">H8710_09720</name>
</gene>
<evidence type="ECO:0000313" key="14">
    <source>
        <dbReference type="Proteomes" id="UP000610760"/>
    </source>
</evidence>
<dbReference type="GO" id="GO:0009097">
    <property type="term" value="P:isoleucine biosynthetic process"/>
    <property type="evidence" value="ECO:0007669"/>
    <property type="project" value="TreeGrafter"/>
</dbReference>
<dbReference type="InterPro" id="IPR029061">
    <property type="entry name" value="THDP-binding"/>
</dbReference>
<comment type="pathway">
    <text evidence="2 9">Amino-acid biosynthesis; L-valine biosynthesis; L-valine from pyruvate: step 1/4.</text>
</comment>
<dbReference type="InterPro" id="IPR011766">
    <property type="entry name" value="TPP_enzyme_TPP-bd"/>
</dbReference>
<dbReference type="GO" id="GO:0005948">
    <property type="term" value="C:acetolactate synthase complex"/>
    <property type="evidence" value="ECO:0007669"/>
    <property type="project" value="TreeGrafter"/>
</dbReference>
<organism evidence="13 14">
    <name type="scientific">Fumia xinanensis</name>
    <dbReference type="NCBI Taxonomy" id="2763659"/>
    <lineage>
        <taxon>Bacteria</taxon>
        <taxon>Bacillati</taxon>
        <taxon>Bacillota</taxon>
        <taxon>Clostridia</taxon>
        <taxon>Eubacteriales</taxon>
        <taxon>Oscillospiraceae</taxon>
        <taxon>Fumia</taxon>
    </lineage>
</organism>
<dbReference type="Pfam" id="PF02776">
    <property type="entry name" value="TPP_enzyme_N"/>
    <property type="match status" value="1"/>
</dbReference>
<keyword evidence="6 9" id="KW-0786">Thiamine pyrophosphate</keyword>
<dbReference type="FunFam" id="3.40.50.970:FF:000007">
    <property type="entry name" value="Acetolactate synthase"/>
    <property type="match status" value="1"/>
</dbReference>
<keyword evidence="9" id="KW-0479">Metal-binding</keyword>
<accession>A0A926I7V8</accession>
<name>A0A926I7V8_9FIRM</name>
<evidence type="ECO:0000256" key="4">
    <source>
        <dbReference type="ARBA" id="ARBA00013145"/>
    </source>
</evidence>
<dbReference type="InterPro" id="IPR045229">
    <property type="entry name" value="TPP_enz"/>
</dbReference>
<dbReference type="InterPro" id="IPR012000">
    <property type="entry name" value="Thiamin_PyroP_enz_cen_dom"/>
</dbReference>
<evidence type="ECO:0000259" key="11">
    <source>
        <dbReference type="Pfam" id="PF02775"/>
    </source>
</evidence>
<comment type="similarity">
    <text evidence="3 9">Belongs to the TPP enzyme family.</text>
</comment>
<dbReference type="GO" id="GO:0050660">
    <property type="term" value="F:flavin adenine dinucleotide binding"/>
    <property type="evidence" value="ECO:0007669"/>
    <property type="project" value="InterPro"/>
</dbReference>
<dbReference type="RefSeq" id="WP_249295345.1">
    <property type="nucleotide sequence ID" value="NZ_JACRSV010000003.1"/>
</dbReference>
<dbReference type="Gene3D" id="3.40.50.970">
    <property type="match status" value="2"/>
</dbReference>
<dbReference type="CDD" id="cd07035">
    <property type="entry name" value="TPP_PYR_POX_like"/>
    <property type="match status" value="1"/>
</dbReference>
<dbReference type="Pfam" id="PF02775">
    <property type="entry name" value="TPP_enzyme_C"/>
    <property type="match status" value="1"/>
</dbReference>
<evidence type="ECO:0000256" key="6">
    <source>
        <dbReference type="ARBA" id="ARBA00023052"/>
    </source>
</evidence>
<dbReference type="GO" id="GO:0030976">
    <property type="term" value="F:thiamine pyrophosphate binding"/>
    <property type="evidence" value="ECO:0007669"/>
    <property type="project" value="UniProtKB-UniRule"/>
</dbReference>
<feature type="domain" description="Thiamine pyrophosphate enzyme N-terminal TPP-binding" evidence="12">
    <location>
        <begin position="3"/>
        <end position="116"/>
    </location>
</feature>
<feature type="domain" description="Thiamine pyrophosphate enzyme TPP-binding" evidence="11">
    <location>
        <begin position="382"/>
        <end position="529"/>
    </location>
</feature>
<keyword evidence="7 9" id="KW-0100">Branched-chain amino acid biosynthesis</keyword>
<dbReference type="PANTHER" id="PTHR18968">
    <property type="entry name" value="THIAMINE PYROPHOSPHATE ENZYMES"/>
    <property type="match status" value="1"/>
</dbReference>
<protein>
    <recommendedName>
        <fullName evidence="4 9">Acetolactate synthase</fullName>
        <ecNumber evidence="4 9">2.2.1.6</ecNumber>
    </recommendedName>
</protein>
<proteinExistence type="inferred from homology"/>
<dbReference type="EMBL" id="JACRSV010000003">
    <property type="protein sequence ID" value="MBC8560339.1"/>
    <property type="molecule type" value="Genomic_DNA"/>
</dbReference>
<reference evidence="13" key="1">
    <citation type="submission" date="2020-08" db="EMBL/GenBank/DDBJ databases">
        <title>Genome public.</title>
        <authorList>
            <person name="Liu C."/>
            <person name="Sun Q."/>
        </authorList>
    </citation>
    <scope>NUCLEOTIDE SEQUENCE</scope>
    <source>
        <strain evidence="13">NSJ-33</strain>
    </source>
</reference>
<dbReference type="Proteomes" id="UP000610760">
    <property type="component" value="Unassembled WGS sequence"/>
</dbReference>
<dbReference type="InterPro" id="IPR012846">
    <property type="entry name" value="Acetolactate_synth_lsu"/>
</dbReference>
<comment type="pathway">
    <text evidence="1 9">Amino-acid biosynthesis; L-isoleucine biosynthesis; L-isoleucine from 2-oxobutanoate: step 1/4.</text>
</comment>
<dbReference type="NCBIfam" id="TIGR00118">
    <property type="entry name" value="acolac_lg"/>
    <property type="match status" value="1"/>
</dbReference>
<dbReference type="Pfam" id="PF00205">
    <property type="entry name" value="TPP_enzyme_M"/>
    <property type="match status" value="1"/>
</dbReference>
<evidence type="ECO:0000259" key="12">
    <source>
        <dbReference type="Pfam" id="PF02776"/>
    </source>
</evidence>
<keyword evidence="9" id="KW-0460">Magnesium</keyword>
<evidence type="ECO:0000256" key="9">
    <source>
        <dbReference type="RuleBase" id="RU003591"/>
    </source>
</evidence>
<dbReference type="SUPFAM" id="SSF52518">
    <property type="entry name" value="Thiamin diphosphate-binding fold (THDP-binding)"/>
    <property type="match status" value="2"/>
</dbReference>
<dbReference type="InterPro" id="IPR000399">
    <property type="entry name" value="TPP-bd_CS"/>
</dbReference>
<dbReference type="FunFam" id="3.40.50.1220:FF:000008">
    <property type="entry name" value="Acetolactate synthase"/>
    <property type="match status" value="1"/>
</dbReference>
<dbReference type="PANTHER" id="PTHR18968:SF13">
    <property type="entry name" value="ACETOLACTATE SYNTHASE CATALYTIC SUBUNIT, MITOCHONDRIAL"/>
    <property type="match status" value="1"/>
</dbReference>
<dbReference type="EC" id="2.2.1.6" evidence="4 9"/>
<comment type="cofactor">
    <cofactor evidence="9">
        <name>Mg(2+)</name>
        <dbReference type="ChEBI" id="CHEBI:18420"/>
    </cofactor>
    <text evidence="9">Binds 1 Mg(2+) ion per subunit.</text>
</comment>
<dbReference type="SUPFAM" id="SSF52467">
    <property type="entry name" value="DHS-like NAD/FAD-binding domain"/>
    <property type="match status" value="1"/>
</dbReference>
<comment type="caution">
    <text evidence="13">The sequence shown here is derived from an EMBL/GenBank/DDBJ whole genome shotgun (WGS) entry which is preliminary data.</text>
</comment>
<keyword evidence="14" id="KW-1185">Reference proteome</keyword>
<keyword evidence="5 9" id="KW-0028">Amino-acid biosynthesis</keyword>
<evidence type="ECO:0000259" key="10">
    <source>
        <dbReference type="Pfam" id="PF00205"/>
    </source>
</evidence>
<evidence type="ECO:0000256" key="8">
    <source>
        <dbReference type="ARBA" id="ARBA00048670"/>
    </source>
</evidence>